<dbReference type="GO" id="GO:0008083">
    <property type="term" value="F:growth factor activity"/>
    <property type="evidence" value="ECO:0007669"/>
    <property type="project" value="InterPro"/>
</dbReference>
<dbReference type="Gene3D" id="2.80.10.50">
    <property type="match status" value="1"/>
</dbReference>
<protein>
    <recommendedName>
        <fullName evidence="5">Fibroblast growth factor</fullName>
    </recommendedName>
</protein>
<feature type="chain" id="PRO_5043395022" description="Fibroblast growth factor" evidence="2">
    <location>
        <begin position="25"/>
        <end position="220"/>
    </location>
</feature>
<evidence type="ECO:0000256" key="2">
    <source>
        <dbReference type="SAM" id="SignalP"/>
    </source>
</evidence>
<keyword evidence="4" id="KW-1185">Reference proteome</keyword>
<dbReference type="SMART" id="SM00442">
    <property type="entry name" value="FGF"/>
    <property type="match status" value="1"/>
</dbReference>
<feature type="signal peptide" evidence="2">
    <location>
        <begin position="1"/>
        <end position="24"/>
    </location>
</feature>
<sequence length="220" mass="25281">MLIFRFLQIASLAYLCSLIKMVSCQSLSVGLEKGAPAILKNSQDIRRNYKLYNLCSGHHVQIIGKEINARGLSDNANANMSFISARSRHHLNAINIMGQKSGRYVCFNKRGKLIVRFNGRKKLCLFQEDFSKEHYTVLKSLYNPEWYVGFNKKGKPLKGSLHSKSKMESCFHFLKRDHSYGMEQYTPPGPKIKHPWKLKDLLTGGHRSRPQRKVPKTPTR</sequence>
<evidence type="ECO:0000256" key="1">
    <source>
        <dbReference type="ARBA" id="ARBA00007936"/>
    </source>
</evidence>
<dbReference type="PANTHER" id="PTHR11486">
    <property type="entry name" value="FIBROBLAST GROWTH FACTOR"/>
    <property type="match status" value="1"/>
</dbReference>
<dbReference type="Pfam" id="PF00167">
    <property type="entry name" value="FGF"/>
    <property type="match status" value="1"/>
</dbReference>
<dbReference type="CDD" id="cd23307">
    <property type="entry name" value="beta-trefoil_FGF8-like"/>
    <property type="match status" value="1"/>
</dbReference>
<dbReference type="EMBL" id="JAFNEN010000627">
    <property type="protein sequence ID" value="KAG8179416.1"/>
    <property type="molecule type" value="Genomic_DNA"/>
</dbReference>
<dbReference type="SUPFAM" id="SSF50353">
    <property type="entry name" value="Cytokine"/>
    <property type="match status" value="1"/>
</dbReference>
<comment type="caution">
    <text evidence="3">The sequence shown here is derived from an EMBL/GenBank/DDBJ whole genome shotgun (WGS) entry which is preliminary data.</text>
</comment>
<organism evidence="3 4">
    <name type="scientific">Oedothorax gibbosus</name>
    <dbReference type="NCBI Taxonomy" id="931172"/>
    <lineage>
        <taxon>Eukaryota</taxon>
        <taxon>Metazoa</taxon>
        <taxon>Ecdysozoa</taxon>
        <taxon>Arthropoda</taxon>
        <taxon>Chelicerata</taxon>
        <taxon>Arachnida</taxon>
        <taxon>Araneae</taxon>
        <taxon>Araneomorphae</taxon>
        <taxon>Entelegynae</taxon>
        <taxon>Araneoidea</taxon>
        <taxon>Linyphiidae</taxon>
        <taxon>Erigoninae</taxon>
        <taxon>Oedothorax</taxon>
    </lineage>
</organism>
<dbReference type="Proteomes" id="UP000827092">
    <property type="component" value="Unassembled WGS sequence"/>
</dbReference>
<accession>A0AAV6U6W9</accession>
<evidence type="ECO:0000313" key="4">
    <source>
        <dbReference type="Proteomes" id="UP000827092"/>
    </source>
</evidence>
<reference evidence="3 4" key="1">
    <citation type="journal article" date="2022" name="Nat. Ecol. Evol.">
        <title>A masculinizing supergene underlies an exaggerated male reproductive morph in a spider.</title>
        <authorList>
            <person name="Hendrickx F."/>
            <person name="De Corte Z."/>
            <person name="Sonet G."/>
            <person name="Van Belleghem S.M."/>
            <person name="Kostlbacher S."/>
            <person name="Vangestel C."/>
        </authorList>
    </citation>
    <scope>NUCLEOTIDE SEQUENCE [LARGE SCALE GENOMIC DNA]</scope>
    <source>
        <strain evidence="3">W744_W776</strain>
    </source>
</reference>
<proteinExistence type="inferred from homology"/>
<comment type="similarity">
    <text evidence="1">Belongs to the heparin-binding growth factors family.</text>
</comment>
<name>A0AAV6U6W9_9ARAC</name>
<evidence type="ECO:0008006" key="5">
    <source>
        <dbReference type="Google" id="ProtNLM"/>
    </source>
</evidence>
<gene>
    <name evidence="3" type="ORF">JTE90_026316</name>
</gene>
<dbReference type="AlphaFoldDB" id="A0AAV6U6W9"/>
<dbReference type="InterPro" id="IPR008996">
    <property type="entry name" value="IL1/FGF"/>
</dbReference>
<keyword evidence="2" id="KW-0732">Signal</keyword>
<evidence type="ECO:0000313" key="3">
    <source>
        <dbReference type="EMBL" id="KAG8179416.1"/>
    </source>
</evidence>
<dbReference type="InterPro" id="IPR002209">
    <property type="entry name" value="Fibroblast_GF_fam"/>
</dbReference>